<keyword evidence="7" id="KW-1185">Reference proteome</keyword>
<comment type="caution">
    <text evidence="5">The sequence shown here is derived from an EMBL/GenBank/DDBJ whole genome shotgun (WGS) entry which is preliminary data.</text>
</comment>
<dbReference type="AlphaFoldDB" id="A0A6A3ZJH3"/>
<organism evidence="5 7">
    <name type="scientific">Phytophthora fragariae</name>
    <dbReference type="NCBI Taxonomy" id="53985"/>
    <lineage>
        <taxon>Eukaryota</taxon>
        <taxon>Sar</taxon>
        <taxon>Stramenopiles</taxon>
        <taxon>Oomycota</taxon>
        <taxon>Peronosporomycetes</taxon>
        <taxon>Peronosporales</taxon>
        <taxon>Peronosporaceae</taxon>
        <taxon>Phytophthora</taxon>
    </lineage>
</organism>
<feature type="region of interest" description="Disordered" evidence="1">
    <location>
        <begin position="67"/>
        <end position="94"/>
    </location>
</feature>
<reference evidence="7 8" key="1">
    <citation type="submission" date="2018-08" db="EMBL/GenBank/DDBJ databases">
        <title>Genomic investigation of the strawberry pathogen Phytophthora fragariae indicates pathogenicity is determined by transcriptional variation in three key races.</title>
        <authorList>
            <person name="Adams T.M."/>
            <person name="Armitage A.D."/>
            <person name="Sobczyk M.K."/>
            <person name="Bates H.J."/>
            <person name="Dunwell J.M."/>
            <person name="Nellist C.F."/>
            <person name="Harrison R.J."/>
        </authorList>
    </citation>
    <scope>NUCLEOTIDE SEQUENCE [LARGE SCALE GENOMIC DNA]</scope>
    <source>
        <strain evidence="6 8">BC-1</strain>
        <strain evidence="5 7">NOV-27</strain>
        <strain evidence="4 9">NOV-5</strain>
        <strain evidence="3 11">ONT-3</strain>
        <strain evidence="2 10">SCRP245</strain>
    </source>
</reference>
<evidence type="ECO:0000313" key="11">
    <source>
        <dbReference type="Proteomes" id="UP000488956"/>
    </source>
</evidence>
<dbReference type="EMBL" id="QXFW01000007">
    <property type="protein sequence ID" value="KAE9030994.1"/>
    <property type="molecule type" value="Genomic_DNA"/>
</dbReference>
<dbReference type="Proteomes" id="UP000460718">
    <property type="component" value="Unassembled WGS sequence"/>
</dbReference>
<dbReference type="EMBL" id="QXFX01000015">
    <property type="protein sequence ID" value="KAE9139125.1"/>
    <property type="molecule type" value="Genomic_DNA"/>
</dbReference>
<dbReference type="Proteomes" id="UP000488956">
    <property type="component" value="Unassembled WGS sequence"/>
</dbReference>
<dbReference type="Proteomes" id="UP000433483">
    <property type="component" value="Unassembled WGS sequence"/>
</dbReference>
<accession>A0A6A3ZJH3</accession>
<proteinExistence type="predicted"/>
<evidence type="ECO:0000313" key="3">
    <source>
        <dbReference type="EMBL" id="KAE9139125.1"/>
    </source>
</evidence>
<sequence>MATRRQVYEKNGAPRHVHLADWLHAKAVIKDEVLTLLRRPKKSVTKRKRVSLGGQLLTHEKLKAAGDVPLARGAKPRTPTAAVPGNMEIPPDPTMHSAVATTANLQDIVTLVVV</sequence>
<evidence type="ECO:0000313" key="9">
    <source>
        <dbReference type="Proteomes" id="UP000440732"/>
    </source>
</evidence>
<evidence type="ECO:0000313" key="8">
    <source>
        <dbReference type="Proteomes" id="UP000440367"/>
    </source>
</evidence>
<dbReference type="Proteomes" id="UP000440732">
    <property type="component" value="Unassembled WGS sequence"/>
</dbReference>
<dbReference type="EMBL" id="QXGA01000077">
    <property type="protein sequence ID" value="KAE9153207.1"/>
    <property type="molecule type" value="Genomic_DNA"/>
</dbReference>
<protein>
    <submittedName>
        <fullName evidence="5">Uncharacterized protein</fullName>
    </submittedName>
</protein>
<dbReference type="OrthoDB" id="126653at2759"/>
<gene>
    <name evidence="6" type="ORF">PF002_g759</name>
    <name evidence="5" type="ORF">PF005_g558</name>
    <name evidence="4" type="ORF">PF006_g2652</name>
    <name evidence="3" type="ORF">PF010_g711</name>
    <name evidence="2" type="ORF">PF011_g344</name>
</gene>
<name>A0A6A3ZJH3_9STRA</name>
<evidence type="ECO:0000313" key="10">
    <source>
        <dbReference type="Proteomes" id="UP000460718"/>
    </source>
</evidence>
<evidence type="ECO:0000313" key="7">
    <source>
        <dbReference type="Proteomes" id="UP000433483"/>
    </source>
</evidence>
<dbReference type="Proteomes" id="UP000440367">
    <property type="component" value="Unassembled WGS sequence"/>
</dbReference>
<dbReference type="EMBL" id="QXGB01000011">
    <property type="protein sequence ID" value="KAE9237656.1"/>
    <property type="molecule type" value="Genomic_DNA"/>
</dbReference>
<dbReference type="EMBL" id="QXGD01000016">
    <property type="protein sequence ID" value="KAE9257739.1"/>
    <property type="molecule type" value="Genomic_DNA"/>
</dbReference>
<evidence type="ECO:0000313" key="6">
    <source>
        <dbReference type="EMBL" id="KAE9257739.1"/>
    </source>
</evidence>
<evidence type="ECO:0000256" key="1">
    <source>
        <dbReference type="SAM" id="MobiDB-lite"/>
    </source>
</evidence>
<evidence type="ECO:0000313" key="5">
    <source>
        <dbReference type="EMBL" id="KAE9237656.1"/>
    </source>
</evidence>
<evidence type="ECO:0000313" key="2">
    <source>
        <dbReference type="EMBL" id="KAE9030994.1"/>
    </source>
</evidence>
<evidence type="ECO:0000313" key="4">
    <source>
        <dbReference type="EMBL" id="KAE9153207.1"/>
    </source>
</evidence>